<evidence type="ECO:0000256" key="3">
    <source>
        <dbReference type="ARBA" id="ARBA00022989"/>
    </source>
</evidence>
<dbReference type="Pfam" id="PF13181">
    <property type="entry name" value="TPR_8"/>
    <property type="match status" value="1"/>
</dbReference>
<proteinExistence type="predicted"/>
<dbReference type="AlphaFoldDB" id="A0A3A4R6P6"/>
<dbReference type="Gene3D" id="1.25.40.10">
    <property type="entry name" value="Tetratricopeptide repeat domain"/>
    <property type="match status" value="1"/>
</dbReference>
<keyword evidence="3 6" id="KW-1133">Transmembrane helix</keyword>
<evidence type="ECO:0000313" key="9">
    <source>
        <dbReference type="Proteomes" id="UP000266426"/>
    </source>
</evidence>
<dbReference type="SUPFAM" id="SSF48452">
    <property type="entry name" value="TPR-like"/>
    <property type="match status" value="1"/>
</dbReference>
<dbReference type="Proteomes" id="UP000266426">
    <property type="component" value="Unassembled WGS sequence"/>
</dbReference>
<feature type="transmembrane region" description="Helical" evidence="6">
    <location>
        <begin position="242"/>
        <end position="260"/>
    </location>
</feature>
<accession>A0A3A4R6P6</accession>
<comment type="caution">
    <text evidence="8">The sequence shown here is derived from an EMBL/GenBank/DDBJ whole genome shotgun (WGS) entry which is preliminary data.</text>
</comment>
<evidence type="ECO:0000256" key="6">
    <source>
        <dbReference type="SAM" id="Phobius"/>
    </source>
</evidence>
<feature type="transmembrane region" description="Helical" evidence="6">
    <location>
        <begin position="395"/>
        <end position="416"/>
    </location>
</feature>
<dbReference type="InterPro" id="IPR051533">
    <property type="entry name" value="WaaL-like"/>
</dbReference>
<feature type="transmembrane region" description="Helical" evidence="6">
    <location>
        <begin position="142"/>
        <end position="166"/>
    </location>
</feature>
<feature type="transmembrane region" description="Helical" evidence="6">
    <location>
        <begin position="317"/>
        <end position="337"/>
    </location>
</feature>
<keyword evidence="2 6" id="KW-0812">Transmembrane</keyword>
<feature type="transmembrane region" description="Helical" evidence="6">
    <location>
        <begin position="12"/>
        <end position="31"/>
    </location>
</feature>
<keyword evidence="4 6" id="KW-0472">Membrane</keyword>
<dbReference type="EMBL" id="QZJZ01000031">
    <property type="protein sequence ID" value="RJP60323.1"/>
    <property type="molecule type" value="Genomic_DNA"/>
</dbReference>
<dbReference type="Pfam" id="PF04932">
    <property type="entry name" value="Wzy_C"/>
    <property type="match status" value="1"/>
</dbReference>
<dbReference type="InterPro" id="IPR007016">
    <property type="entry name" value="O-antigen_ligase-rel_domated"/>
</dbReference>
<sequence length="621" mass="71206">MANDTNSFSFQRVIFLLLAGCIGLALFVVPVKLGSPYIDEIGFRIPSVLEFIFSSWPAVYLFFISAMVLFFCCLDSLNNEKIIISFKISGILLAVFLCVSVCSYWWSVNAHASKAGLIILISATAGYGIARKAMLHPLNHLLVRIVYISILSAGTFIALIGIHQYFFGLQEMRTFIDMDTLRHMAVLYKNSSPEQYALYLRIISDRIFSTFVYPNTLAGYICMVLPFSFSVFFLEKTERNRILKIVFMIIAIVGFFWFYVQNYLSFMPFVILGTLLFPLTLVLCLVLTGSSGGLITGMLVVFLFLLTHFFKKRRIPLRIIISLILVLSILITCAVWFTQTKKRASLQARFDYWDAGVRMVHDRPLAGFGYNTFGTIYPAYKNKTDEETQFAHNNFIQLFIETGAVGGVLFLLMWCYPLLIFLRKSGSMPLPSVIFPAYFALLAFLFHSFLDFDFFIPALAFYAFFMLGIIDISQPFKVIVKHFEKTGIKKAAVVVIFIFFIIIMLPVRDIVRSHELYALAEYVFINEKNIAAAYELVDEAIRINPENSRFYKLKSSIYMNQKQYLDAMYNLKKAVELNVYRGSYHYDLAQLYDKIGNTEKAELEFSKAIKYNPSRYTKNSQ</sequence>
<dbReference type="InterPro" id="IPR019734">
    <property type="entry name" value="TPR_rpt"/>
</dbReference>
<feature type="transmembrane region" description="Helical" evidence="6">
    <location>
        <begin position="428"/>
        <end position="446"/>
    </location>
</feature>
<feature type="transmembrane region" description="Helical" evidence="6">
    <location>
        <begin position="491"/>
        <end position="507"/>
    </location>
</feature>
<dbReference type="InterPro" id="IPR011990">
    <property type="entry name" value="TPR-like_helical_dom_sf"/>
</dbReference>
<feature type="transmembrane region" description="Helical" evidence="6">
    <location>
        <begin position="112"/>
        <end position="130"/>
    </location>
</feature>
<feature type="domain" description="O-antigen ligase-related" evidence="7">
    <location>
        <begin position="279"/>
        <end position="411"/>
    </location>
</feature>
<name>A0A3A4R6P6_9BACT</name>
<organism evidence="8 9">
    <name type="scientific">Candidatus Auribacter fodinae</name>
    <dbReference type="NCBI Taxonomy" id="2093366"/>
    <lineage>
        <taxon>Bacteria</taxon>
        <taxon>Pseudomonadati</taxon>
        <taxon>Candidatus Auribacterota</taxon>
        <taxon>Candidatus Auribacteria</taxon>
        <taxon>Candidatus Auribacterales</taxon>
        <taxon>Candidatus Auribacteraceae</taxon>
        <taxon>Candidatus Auribacter</taxon>
    </lineage>
</organism>
<feature type="transmembrane region" description="Helical" evidence="6">
    <location>
        <begin position="452"/>
        <end position="470"/>
    </location>
</feature>
<feature type="transmembrane region" description="Helical" evidence="6">
    <location>
        <begin position="217"/>
        <end position="235"/>
    </location>
</feature>
<reference evidence="8 9" key="1">
    <citation type="journal article" date="2017" name="ISME J.">
        <title>Energy and carbon metabolisms in a deep terrestrial subsurface fluid microbial community.</title>
        <authorList>
            <person name="Momper L."/>
            <person name="Jungbluth S.P."/>
            <person name="Lee M.D."/>
            <person name="Amend J.P."/>
        </authorList>
    </citation>
    <scope>NUCLEOTIDE SEQUENCE [LARGE SCALE GENOMIC DNA]</scope>
    <source>
        <strain evidence="8">SURF_26</strain>
    </source>
</reference>
<feature type="transmembrane region" description="Helical" evidence="6">
    <location>
        <begin position="51"/>
        <end position="74"/>
    </location>
</feature>
<evidence type="ECO:0000259" key="7">
    <source>
        <dbReference type="Pfam" id="PF04932"/>
    </source>
</evidence>
<feature type="transmembrane region" description="Helical" evidence="6">
    <location>
        <begin position="280"/>
        <end position="305"/>
    </location>
</feature>
<comment type="subcellular location">
    <subcellularLocation>
        <location evidence="1">Membrane</location>
        <topology evidence="1">Multi-pass membrane protein</topology>
    </subcellularLocation>
</comment>
<dbReference type="SMART" id="SM00028">
    <property type="entry name" value="TPR"/>
    <property type="match status" value="3"/>
</dbReference>
<evidence type="ECO:0000256" key="4">
    <source>
        <dbReference type="ARBA" id="ARBA00023136"/>
    </source>
</evidence>
<dbReference type="PROSITE" id="PS50005">
    <property type="entry name" value="TPR"/>
    <property type="match status" value="1"/>
</dbReference>
<keyword evidence="5" id="KW-0802">TPR repeat</keyword>
<feature type="transmembrane region" description="Helical" evidence="6">
    <location>
        <begin position="86"/>
        <end position="106"/>
    </location>
</feature>
<feature type="repeat" description="TPR" evidence="5">
    <location>
        <begin position="582"/>
        <end position="615"/>
    </location>
</feature>
<evidence type="ECO:0000256" key="5">
    <source>
        <dbReference type="PROSITE-ProRule" id="PRU00339"/>
    </source>
</evidence>
<dbReference type="GO" id="GO:0016020">
    <property type="term" value="C:membrane"/>
    <property type="evidence" value="ECO:0007669"/>
    <property type="project" value="UniProtKB-SubCell"/>
</dbReference>
<dbReference type="PANTHER" id="PTHR37422:SF13">
    <property type="entry name" value="LIPOPOLYSACCHARIDE BIOSYNTHESIS PROTEIN PA4999-RELATED"/>
    <property type="match status" value="1"/>
</dbReference>
<dbReference type="PANTHER" id="PTHR37422">
    <property type="entry name" value="TEICHURONIC ACID BIOSYNTHESIS PROTEIN TUAE"/>
    <property type="match status" value="1"/>
</dbReference>
<gene>
    <name evidence="8" type="ORF">C4541_04235</name>
</gene>
<evidence type="ECO:0000256" key="2">
    <source>
        <dbReference type="ARBA" id="ARBA00022692"/>
    </source>
</evidence>
<evidence type="ECO:0000256" key="1">
    <source>
        <dbReference type="ARBA" id="ARBA00004141"/>
    </source>
</evidence>
<evidence type="ECO:0000313" key="8">
    <source>
        <dbReference type="EMBL" id="RJP60323.1"/>
    </source>
</evidence>
<protein>
    <recommendedName>
        <fullName evidence="7">O-antigen ligase-related domain-containing protein</fullName>
    </recommendedName>
</protein>